<dbReference type="InterPro" id="IPR010310">
    <property type="entry name" value="T7SS_ESAT-6-like"/>
</dbReference>
<organism evidence="3 4">
    <name type="scientific">Nocardioides yefusunii</name>
    <dbReference type="NCBI Taxonomy" id="2500546"/>
    <lineage>
        <taxon>Bacteria</taxon>
        <taxon>Bacillati</taxon>
        <taxon>Actinomycetota</taxon>
        <taxon>Actinomycetes</taxon>
        <taxon>Propionibacteriales</taxon>
        <taxon>Nocardioidaceae</taxon>
        <taxon>Nocardioides</taxon>
    </lineage>
</organism>
<evidence type="ECO:0000313" key="4">
    <source>
        <dbReference type="Proteomes" id="UP001596098"/>
    </source>
</evidence>
<dbReference type="Gene3D" id="1.10.287.1060">
    <property type="entry name" value="ESAT-6-like"/>
    <property type="match status" value="1"/>
</dbReference>
<sequence length="109" mass="11611">MSDASRSANQVSATAGALATATQHVESARADVTSLCTTLGSQIEGIGSRWAGEGARAFHQVHQTWQQKQNRLVSALDDFAESLTQTDRDNLATDAARAEVSQRLLARLG</sequence>
<dbReference type="NCBIfam" id="TIGR03930">
    <property type="entry name" value="WXG100_ESAT6"/>
    <property type="match status" value="1"/>
</dbReference>
<dbReference type="SUPFAM" id="SSF140453">
    <property type="entry name" value="EsxAB dimer-like"/>
    <property type="match status" value="1"/>
</dbReference>
<gene>
    <name evidence="3" type="ORF">ACFPWU_09305</name>
</gene>
<dbReference type="EMBL" id="JBHSQI010000005">
    <property type="protein sequence ID" value="MFC6153855.1"/>
    <property type="molecule type" value="Genomic_DNA"/>
</dbReference>
<feature type="compositionally biased region" description="Polar residues" evidence="2">
    <location>
        <begin position="1"/>
        <end position="13"/>
    </location>
</feature>
<evidence type="ECO:0000256" key="2">
    <source>
        <dbReference type="SAM" id="MobiDB-lite"/>
    </source>
</evidence>
<feature type="region of interest" description="Disordered" evidence="2">
    <location>
        <begin position="1"/>
        <end position="23"/>
    </location>
</feature>
<keyword evidence="4" id="KW-1185">Reference proteome</keyword>
<dbReference type="RefSeq" id="WP_128221904.1">
    <property type="nucleotide sequence ID" value="NZ_CP034929.1"/>
</dbReference>
<comment type="similarity">
    <text evidence="1">Belongs to the WXG100 family.</text>
</comment>
<comment type="caution">
    <text evidence="3">The sequence shown here is derived from an EMBL/GenBank/DDBJ whole genome shotgun (WGS) entry which is preliminary data.</text>
</comment>
<name>A0ABW1QZT2_9ACTN</name>
<protein>
    <recommendedName>
        <fullName evidence="1">ESAT-6-like protein</fullName>
    </recommendedName>
</protein>
<reference evidence="4" key="1">
    <citation type="journal article" date="2019" name="Int. J. Syst. Evol. Microbiol.">
        <title>The Global Catalogue of Microorganisms (GCM) 10K type strain sequencing project: providing services to taxonomists for standard genome sequencing and annotation.</title>
        <authorList>
            <consortium name="The Broad Institute Genomics Platform"/>
            <consortium name="The Broad Institute Genome Sequencing Center for Infectious Disease"/>
            <person name="Wu L."/>
            <person name="Ma J."/>
        </authorList>
    </citation>
    <scope>NUCLEOTIDE SEQUENCE [LARGE SCALE GENOMIC DNA]</scope>
    <source>
        <strain evidence="4">DFY28</strain>
    </source>
</reference>
<dbReference type="Pfam" id="PF06013">
    <property type="entry name" value="WXG100"/>
    <property type="match status" value="1"/>
</dbReference>
<dbReference type="InterPro" id="IPR036689">
    <property type="entry name" value="ESAT-6-like_sf"/>
</dbReference>
<accession>A0ABW1QZT2</accession>
<proteinExistence type="inferred from homology"/>
<evidence type="ECO:0000313" key="3">
    <source>
        <dbReference type="EMBL" id="MFC6153855.1"/>
    </source>
</evidence>
<dbReference type="Proteomes" id="UP001596098">
    <property type="component" value="Unassembled WGS sequence"/>
</dbReference>
<evidence type="ECO:0000256" key="1">
    <source>
        <dbReference type="RuleBase" id="RU362001"/>
    </source>
</evidence>